<dbReference type="EMBL" id="SDHZ01000005">
    <property type="protein sequence ID" value="RXK80924.1"/>
    <property type="molecule type" value="Genomic_DNA"/>
</dbReference>
<dbReference type="AlphaFoldDB" id="A0A4Q1D127"/>
<feature type="signal peptide" evidence="1">
    <location>
        <begin position="1"/>
        <end position="18"/>
    </location>
</feature>
<comment type="caution">
    <text evidence="2">The sequence shown here is derived from an EMBL/GenBank/DDBJ whole genome shotgun (WGS) entry which is preliminary data.</text>
</comment>
<dbReference type="InterPro" id="IPR021314">
    <property type="entry name" value="DUF2911"/>
</dbReference>
<dbReference type="Proteomes" id="UP000290545">
    <property type="component" value="Unassembled WGS sequence"/>
</dbReference>
<name>A0A4Q1D127_9BACT</name>
<reference evidence="2 3" key="1">
    <citation type="submission" date="2019-01" db="EMBL/GenBank/DDBJ databases">
        <title>Filimonas sp. strain TTM-71.</title>
        <authorList>
            <person name="Chen W.-M."/>
        </authorList>
    </citation>
    <scope>NUCLEOTIDE SEQUENCE [LARGE SCALE GENOMIC DNA]</scope>
    <source>
        <strain evidence="2 3">TTM-71</strain>
    </source>
</reference>
<organism evidence="2 3">
    <name type="scientific">Filimonas effusa</name>
    <dbReference type="NCBI Taxonomy" id="2508721"/>
    <lineage>
        <taxon>Bacteria</taxon>
        <taxon>Pseudomonadati</taxon>
        <taxon>Bacteroidota</taxon>
        <taxon>Chitinophagia</taxon>
        <taxon>Chitinophagales</taxon>
        <taxon>Chitinophagaceae</taxon>
        <taxon>Filimonas</taxon>
    </lineage>
</organism>
<accession>A0A4Q1D127</accession>
<evidence type="ECO:0000313" key="3">
    <source>
        <dbReference type="Proteomes" id="UP000290545"/>
    </source>
</evidence>
<proteinExistence type="predicted"/>
<keyword evidence="3" id="KW-1185">Reference proteome</keyword>
<dbReference type="OrthoDB" id="9808374at2"/>
<evidence type="ECO:0000256" key="1">
    <source>
        <dbReference type="SAM" id="SignalP"/>
    </source>
</evidence>
<keyword evidence="1" id="KW-0732">Signal</keyword>
<dbReference type="Pfam" id="PF11138">
    <property type="entry name" value="DUF2911"/>
    <property type="match status" value="1"/>
</dbReference>
<gene>
    <name evidence="2" type="ORF">ESB13_22480</name>
</gene>
<sequence>MKILLSCLCSLFSICVMAQQKPTDIDKSPMDVSYCPYNYPILKMSGKAGDQPVARVLYSRPQRNGRRIFGDVIHYNEIWRMGANEATEIEFFRNVKIGGKLIPKGRYTLYAICTETKWTIAFNTEKDYWGLAQNPKKDLTRVEVPVQKITDPVEALTIYFEDVKGGTNLIVMWDEQKISLPIKF</sequence>
<feature type="chain" id="PRO_5020718399" evidence="1">
    <location>
        <begin position="19"/>
        <end position="184"/>
    </location>
</feature>
<protein>
    <submittedName>
        <fullName evidence="2">DUF2911 domain-containing protein</fullName>
    </submittedName>
</protein>
<evidence type="ECO:0000313" key="2">
    <source>
        <dbReference type="EMBL" id="RXK80924.1"/>
    </source>
</evidence>